<evidence type="ECO:0008006" key="3">
    <source>
        <dbReference type="Google" id="ProtNLM"/>
    </source>
</evidence>
<keyword evidence="2" id="KW-1185">Reference proteome</keyword>
<proteinExistence type="predicted"/>
<gene>
    <name evidence="1" type="ORF">DM02DRAFT_31995</name>
</gene>
<protein>
    <recommendedName>
        <fullName evidence="3">SWIM-type domain-containing protein</fullName>
    </recommendedName>
</protein>
<dbReference type="Proteomes" id="UP000244855">
    <property type="component" value="Unassembled WGS sequence"/>
</dbReference>
<evidence type="ECO:0000313" key="1">
    <source>
        <dbReference type="EMBL" id="PVH90368.1"/>
    </source>
</evidence>
<evidence type="ECO:0000313" key="2">
    <source>
        <dbReference type="Proteomes" id="UP000244855"/>
    </source>
</evidence>
<dbReference type="AlphaFoldDB" id="A0A2V1CX91"/>
<reference evidence="1 2" key="1">
    <citation type="journal article" date="2018" name="Sci. Rep.">
        <title>Comparative genomics provides insights into the lifestyle and reveals functional heterogeneity of dark septate endophytic fungi.</title>
        <authorList>
            <person name="Knapp D.G."/>
            <person name="Nemeth J.B."/>
            <person name="Barry K."/>
            <person name="Hainaut M."/>
            <person name="Henrissat B."/>
            <person name="Johnson J."/>
            <person name="Kuo A."/>
            <person name="Lim J.H.P."/>
            <person name="Lipzen A."/>
            <person name="Nolan M."/>
            <person name="Ohm R.A."/>
            <person name="Tamas L."/>
            <person name="Grigoriev I.V."/>
            <person name="Spatafora J.W."/>
            <person name="Nagy L.G."/>
            <person name="Kovacs G.M."/>
        </authorList>
    </citation>
    <scope>NUCLEOTIDE SEQUENCE [LARGE SCALE GENOMIC DNA]</scope>
    <source>
        <strain evidence="1 2">DSE2036</strain>
    </source>
</reference>
<name>A0A2V1CX91_9PLEO</name>
<sequence length="141" mass="16897">MHLWSQQSISFPWTYRKELYVYINRIISNYALSQIEHQHALGKDELRELQKNPQNKRTNCKCIFQAVHGYPCKHDLVDPTENDQVLKPEMFHKHWWIDCDVTEDEGRRSRILSQILLGRDEQTLGNERRGNQHKECYRTSS</sequence>
<dbReference type="EMBL" id="KZ806380">
    <property type="protein sequence ID" value="PVH90368.1"/>
    <property type="molecule type" value="Genomic_DNA"/>
</dbReference>
<organism evidence="1 2">
    <name type="scientific">Periconia macrospinosa</name>
    <dbReference type="NCBI Taxonomy" id="97972"/>
    <lineage>
        <taxon>Eukaryota</taxon>
        <taxon>Fungi</taxon>
        <taxon>Dikarya</taxon>
        <taxon>Ascomycota</taxon>
        <taxon>Pezizomycotina</taxon>
        <taxon>Dothideomycetes</taxon>
        <taxon>Pleosporomycetidae</taxon>
        <taxon>Pleosporales</taxon>
        <taxon>Massarineae</taxon>
        <taxon>Periconiaceae</taxon>
        <taxon>Periconia</taxon>
    </lineage>
</organism>
<accession>A0A2V1CX91</accession>